<dbReference type="PANTHER" id="PTHR46580">
    <property type="entry name" value="SENSOR KINASE-RELATED"/>
    <property type="match status" value="1"/>
</dbReference>
<name>A0A327L4F8_9BRAD</name>
<dbReference type="OrthoDB" id="5618759at2"/>
<comment type="similarity">
    <text evidence="3">Belongs to the peptidase M10B family.</text>
</comment>
<comment type="cofactor">
    <cofactor evidence="1">
        <name>Ca(2+)</name>
        <dbReference type="ChEBI" id="CHEBI:29108"/>
    </cofactor>
</comment>
<gene>
    <name evidence="9" type="ORF">CH341_01095</name>
</gene>
<keyword evidence="5" id="KW-0732">Signal</keyword>
<comment type="caution">
    <text evidence="9">The sequence shown here is derived from an EMBL/GenBank/DDBJ whole genome shotgun (WGS) entry which is preliminary data.</text>
</comment>
<keyword evidence="4" id="KW-0964">Secreted</keyword>
<dbReference type="EMBL" id="NPEX01000004">
    <property type="protein sequence ID" value="RAI45940.1"/>
    <property type="molecule type" value="Genomic_DNA"/>
</dbReference>
<dbReference type="InterPro" id="IPR011049">
    <property type="entry name" value="Serralysin-like_metalloprot_C"/>
</dbReference>
<dbReference type="GO" id="GO:0008237">
    <property type="term" value="F:metallopeptidase activity"/>
    <property type="evidence" value="ECO:0007669"/>
    <property type="project" value="InterPro"/>
</dbReference>
<evidence type="ECO:0000256" key="3">
    <source>
        <dbReference type="ARBA" id="ARBA00009490"/>
    </source>
</evidence>
<evidence type="ECO:0000313" key="9">
    <source>
        <dbReference type="EMBL" id="RAI45940.1"/>
    </source>
</evidence>
<keyword evidence="6" id="KW-0677">Repeat</keyword>
<evidence type="ECO:0000256" key="2">
    <source>
        <dbReference type="ARBA" id="ARBA00004613"/>
    </source>
</evidence>
<dbReference type="InterPro" id="IPR006026">
    <property type="entry name" value="Peptidase_Metallo"/>
</dbReference>
<dbReference type="InterPro" id="IPR013517">
    <property type="entry name" value="FG-GAP"/>
</dbReference>
<sequence>MRIRAGRSRVEIVNDCCFECLRESRAASQERAGSPYARDFEMIRADLGAAAAGDSEDVMQARPFSDSFDPSEPSPIPWRTQSRPPAALLGQQEDAASHGMIPMRSPVDPSAPVGSAASTSFAAVGGASVAPIPSGAEAEIAFISGVTSGAKIAATSFWTWNGNKPATYSSTSDANKWGSTTLSTSGTSGGTVYYWFDATSNWTTTEKAALVSGLDLWSAECNITFAQAASAGAASFTFKRGSDGSAYETNPSLTSTTVGSGTAGSPGSGVYISIDTSVAGFGPIGSSFDTYGGYTYQTLVHEIGHLIGLGHGGAYNGNVTSSTQQYSAYDTRLWSIMSYIDPTDTSAKYYNSYPVSGANWGWNSSGYYYEPTTPMALDIIAAQRLYGRPTSGPLVSGGQVFGFNCNITGSIKPYFDFTTNAHPVITLWDGGTGNTLDLSGYTSASTINLTPGTFTSCNGMVDNICIATDTVIETAIGGSGNDTITGSSYNNVFRGGGGTDTINGGAGWDKTIFNVASGSASLTHNANGSWTIAASGQTETLTNVEVVQFTDKTMALRERPKNDFDGNNCSDILWRNTSSGHVIQNLMSGSQLLSSAYAADGDLWSVVGTGDFNGDGSCDILWQHAPTGAVIENLMNGSQILSSTYAADGNVWLVVGTGDFNGDGNYDVLWRYSPTGAIVENLMNGSQLLSSTYAADGDTWAVVGTGDFNGDGNSDILWRHRQTGAVVENLMNGSQLISSAYAADGNVWSVAGTGDFNGDGSCDILWRYAPTGAVIENLMSGAKILSSTYAADGNAWSVVGTGDYNGDSKCDIMWRYVSSGAIIQNLMNGTQLLSSTYAADGTQWSPASA</sequence>
<dbReference type="Gene3D" id="2.150.10.10">
    <property type="entry name" value="Serralysin-like metalloprotease, C-terminal"/>
    <property type="match status" value="1"/>
</dbReference>
<dbReference type="SUPFAM" id="SSF69318">
    <property type="entry name" value="Integrin alpha N-terminal domain"/>
    <property type="match status" value="1"/>
</dbReference>
<dbReference type="GO" id="GO:0005509">
    <property type="term" value="F:calcium ion binding"/>
    <property type="evidence" value="ECO:0007669"/>
    <property type="project" value="InterPro"/>
</dbReference>
<dbReference type="Pfam" id="PF08548">
    <property type="entry name" value="Peptidase_M10_C"/>
    <property type="match status" value="1"/>
</dbReference>
<dbReference type="SUPFAM" id="SSF51120">
    <property type="entry name" value="beta-Roll"/>
    <property type="match status" value="1"/>
</dbReference>
<evidence type="ECO:0000256" key="1">
    <source>
        <dbReference type="ARBA" id="ARBA00001913"/>
    </source>
</evidence>
<dbReference type="InterPro" id="IPR024079">
    <property type="entry name" value="MetalloPept_cat_dom_sf"/>
</dbReference>
<dbReference type="GO" id="GO:0006508">
    <property type="term" value="P:proteolysis"/>
    <property type="evidence" value="ECO:0007669"/>
    <property type="project" value="InterPro"/>
</dbReference>
<dbReference type="Proteomes" id="UP000249130">
    <property type="component" value="Unassembled WGS sequence"/>
</dbReference>
<evidence type="ECO:0000256" key="5">
    <source>
        <dbReference type="ARBA" id="ARBA00022729"/>
    </source>
</evidence>
<evidence type="ECO:0000259" key="8">
    <source>
        <dbReference type="SMART" id="SM00235"/>
    </source>
</evidence>
<dbReference type="Gene3D" id="3.40.390.10">
    <property type="entry name" value="Collagenase (Catalytic Domain)"/>
    <property type="match status" value="1"/>
</dbReference>
<dbReference type="InterPro" id="IPR028994">
    <property type="entry name" value="Integrin_alpha_N"/>
</dbReference>
<protein>
    <recommendedName>
        <fullName evidence="8">Peptidase metallopeptidase domain-containing protein</fullName>
    </recommendedName>
</protein>
<comment type="subcellular location">
    <subcellularLocation>
        <location evidence="2">Secreted</location>
    </subcellularLocation>
</comment>
<dbReference type="AlphaFoldDB" id="A0A327L4F8"/>
<evidence type="ECO:0000256" key="6">
    <source>
        <dbReference type="ARBA" id="ARBA00022737"/>
    </source>
</evidence>
<dbReference type="GO" id="GO:0008270">
    <property type="term" value="F:zinc ion binding"/>
    <property type="evidence" value="ECO:0007669"/>
    <property type="project" value="InterPro"/>
</dbReference>
<dbReference type="GO" id="GO:0005615">
    <property type="term" value="C:extracellular space"/>
    <property type="evidence" value="ECO:0007669"/>
    <property type="project" value="InterPro"/>
</dbReference>
<evidence type="ECO:0000313" key="10">
    <source>
        <dbReference type="Proteomes" id="UP000249130"/>
    </source>
</evidence>
<dbReference type="Pfam" id="PF00353">
    <property type="entry name" value="HemolysinCabind"/>
    <property type="match status" value="1"/>
</dbReference>
<feature type="region of interest" description="Disordered" evidence="7">
    <location>
        <begin position="61"/>
        <end position="116"/>
    </location>
</feature>
<dbReference type="InterPro" id="IPR013858">
    <property type="entry name" value="Peptidase_M10B_C"/>
</dbReference>
<feature type="domain" description="Peptidase metallopeptidase" evidence="8">
    <location>
        <begin position="173"/>
        <end position="352"/>
    </location>
</feature>
<evidence type="ECO:0000256" key="4">
    <source>
        <dbReference type="ARBA" id="ARBA00022525"/>
    </source>
</evidence>
<dbReference type="InterPro" id="IPR001343">
    <property type="entry name" value="Hemolysn_Ca-bd"/>
</dbReference>
<dbReference type="Pfam" id="PF13517">
    <property type="entry name" value="FG-GAP_3"/>
    <property type="match status" value="1"/>
</dbReference>
<proteinExistence type="inferred from homology"/>
<evidence type="ECO:0000256" key="7">
    <source>
        <dbReference type="SAM" id="MobiDB-lite"/>
    </source>
</evidence>
<dbReference type="PANTHER" id="PTHR46580:SF2">
    <property type="entry name" value="MAM DOMAIN-CONTAINING PROTEIN"/>
    <property type="match status" value="1"/>
</dbReference>
<reference evidence="9 10" key="1">
    <citation type="submission" date="2017-07" db="EMBL/GenBank/DDBJ databases">
        <title>Draft Genome Sequences of Select Purple Nonsulfur Bacteria.</title>
        <authorList>
            <person name="Lasarre B."/>
            <person name="Mckinlay J.B."/>
        </authorList>
    </citation>
    <scope>NUCLEOTIDE SEQUENCE [LARGE SCALE GENOMIC DNA]</scope>
    <source>
        <strain evidence="9 10">DSM 5909</strain>
    </source>
</reference>
<dbReference type="SUPFAM" id="SSF55486">
    <property type="entry name" value="Metalloproteases ('zincins'), catalytic domain"/>
    <property type="match status" value="1"/>
</dbReference>
<organism evidence="9 10">
    <name type="scientific">Rhodoplanes roseus</name>
    <dbReference type="NCBI Taxonomy" id="29409"/>
    <lineage>
        <taxon>Bacteria</taxon>
        <taxon>Pseudomonadati</taxon>
        <taxon>Pseudomonadota</taxon>
        <taxon>Alphaproteobacteria</taxon>
        <taxon>Hyphomicrobiales</taxon>
        <taxon>Nitrobacteraceae</taxon>
        <taxon>Rhodoplanes</taxon>
    </lineage>
</organism>
<keyword evidence="10" id="KW-1185">Reference proteome</keyword>
<accession>A0A327L4F8</accession>
<dbReference type="SMART" id="SM00235">
    <property type="entry name" value="ZnMc"/>
    <property type="match status" value="1"/>
</dbReference>